<dbReference type="Proteomes" id="UP000010321">
    <property type="component" value="Unassembled WGS sequence"/>
</dbReference>
<name>A0ABP2KSP8_9BACE</name>
<evidence type="ECO:0000313" key="3">
    <source>
        <dbReference type="Proteomes" id="UP000010321"/>
    </source>
</evidence>
<keyword evidence="3" id="KW-1185">Reference proteome</keyword>
<feature type="transmembrane region" description="Helical" evidence="1">
    <location>
        <begin position="39"/>
        <end position="55"/>
    </location>
</feature>
<gene>
    <name evidence="2" type="ORF">HMPREF9445_01557</name>
</gene>
<keyword evidence="1" id="KW-0472">Membrane</keyword>
<organism evidence="2 3">
    <name type="scientific">Bacteroides clarus YIT 12056</name>
    <dbReference type="NCBI Taxonomy" id="762984"/>
    <lineage>
        <taxon>Bacteria</taxon>
        <taxon>Pseudomonadati</taxon>
        <taxon>Bacteroidota</taxon>
        <taxon>Bacteroidia</taxon>
        <taxon>Bacteroidales</taxon>
        <taxon>Bacteroidaceae</taxon>
        <taxon>Bacteroides</taxon>
    </lineage>
</organism>
<dbReference type="EMBL" id="AFBM01000016">
    <property type="protein sequence ID" value="EGF52326.1"/>
    <property type="molecule type" value="Genomic_DNA"/>
</dbReference>
<keyword evidence="1" id="KW-0812">Transmembrane</keyword>
<evidence type="ECO:0008006" key="4">
    <source>
        <dbReference type="Google" id="ProtNLM"/>
    </source>
</evidence>
<accession>A0ABP2KSP8</accession>
<comment type="caution">
    <text evidence="2">The sequence shown here is derived from an EMBL/GenBank/DDBJ whole genome shotgun (WGS) entry which is preliminary data.</text>
</comment>
<protein>
    <recommendedName>
        <fullName evidence="4">DUF3868 domain-containing protein</fullName>
    </recommendedName>
</protein>
<sequence>MIKRCLRIKNRRAYFVLLSVYIIFAPLNKQKEIMKHVKIVFAVMLVFTLCTAFTMKSHKLVYAFGVAASFNDSIVYCTEIQVLDSAALDKNGFLPKRDLYSYQLKNYLEYDLKKPDYTCMVYFSESRKKLEKEAVKVKAKYKKGTMVLQAIAPDKFSFKKPEE</sequence>
<evidence type="ECO:0000313" key="2">
    <source>
        <dbReference type="EMBL" id="EGF52326.1"/>
    </source>
</evidence>
<keyword evidence="1" id="KW-1133">Transmembrane helix</keyword>
<feature type="transmembrane region" description="Helical" evidence="1">
    <location>
        <begin position="12"/>
        <end position="27"/>
    </location>
</feature>
<reference evidence="2 3" key="1">
    <citation type="submission" date="2011-02" db="EMBL/GenBank/DDBJ databases">
        <authorList>
            <person name="Weinstock G."/>
            <person name="Sodergren E."/>
            <person name="Clifton S."/>
            <person name="Fulton L."/>
            <person name="Fulton B."/>
            <person name="Courtney L."/>
            <person name="Fronick C."/>
            <person name="Harrison M."/>
            <person name="Strong C."/>
            <person name="Farmer C."/>
            <person name="Delahaunty K."/>
            <person name="Markovic C."/>
            <person name="Hall O."/>
            <person name="Minx P."/>
            <person name="Tomlinson C."/>
            <person name="Mitreva M."/>
            <person name="Hou S."/>
            <person name="Chen J."/>
            <person name="Wollam A."/>
            <person name="Pepin K.H."/>
            <person name="Johnson M."/>
            <person name="Bhonagiri V."/>
            <person name="Zhang X."/>
            <person name="Suruliraj S."/>
            <person name="Warren W."/>
            <person name="Chinwalla A."/>
            <person name="Mardis E.R."/>
            <person name="Wilson R.K."/>
        </authorList>
    </citation>
    <scope>NUCLEOTIDE SEQUENCE [LARGE SCALE GENOMIC DNA]</scope>
    <source>
        <strain evidence="2 3">YIT 12056</strain>
    </source>
</reference>
<proteinExistence type="predicted"/>
<evidence type="ECO:0000256" key="1">
    <source>
        <dbReference type="SAM" id="Phobius"/>
    </source>
</evidence>